<keyword evidence="8" id="KW-1185">Reference proteome</keyword>
<evidence type="ECO:0000256" key="5">
    <source>
        <dbReference type="RuleBase" id="RU361187"/>
    </source>
</evidence>
<dbReference type="SUPFAM" id="SSF75005">
    <property type="entry name" value="Arabinanase/levansucrase/invertase"/>
    <property type="match status" value="1"/>
</dbReference>
<dbReference type="CDD" id="cd08983">
    <property type="entry name" value="GH43_Bt3655-like"/>
    <property type="match status" value="1"/>
</dbReference>
<dbReference type="STRING" id="1302690.BUE76_13525"/>
<proteinExistence type="inferred from homology"/>
<name>A0A1M4URK8_9BACT</name>
<dbReference type="Proteomes" id="UP000184368">
    <property type="component" value="Unassembled WGS sequence"/>
</dbReference>
<organism evidence="7 8">
    <name type="scientific">Cnuella takakiae</name>
    <dbReference type="NCBI Taxonomy" id="1302690"/>
    <lineage>
        <taxon>Bacteria</taxon>
        <taxon>Pseudomonadati</taxon>
        <taxon>Bacteroidota</taxon>
        <taxon>Chitinophagia</taxon>
        <taxon>Chitinophagales</taxon>
        <taxon>Chitinophagaceae</taxon>
        <taxon>Cnuella</taxon>
    </lineage>
</organism>
<gene>
    <name evidence="7" type="ORF">SAMN05444008_10234</name>
</gene>
<dbReference type="GO" id="GO:0004553">
    <property type="term" value="F:hydrolase activity, hydrolyzing O-glycosyl compounds"/>
    <property type="evidence" value="ECO:0007669"/>
    <property type="project" value="InterPro"/>
</dbReference>
<dbReference type="AlphaFoldDB" id="A0A1M4URK8"/>
<dbReference type="Pfam" id="PF04616">
    <property type="entry name" value="Glyco_hydro_43"/>
    <property type="match status" value="1"/>
</dbReference>
<dbReference type="OrthoDB" id="9758923at2"/>
<dbReference type="PANTHER" id="PTHR43301">
    <property type="entry name" value="ARABINAN ENDO-1,5-ALPHA-L-ARABINOSIDASE"/>
    <property type="match status" value="1"/>
</dbReference>
<dbReference type="InterPro" id="IPR050727">
    <property type="entry name" value="GH43_arabinanases"/>
</dbReference>
<feature type="signal peptide" evidence="6">
    <location>
        <begin position="1"/>
        <end position="19"/>
    </location>
</feature>
<sequence>MRYLLLCLAALCIACTVQAQQNKPVYLFSYFKQNGQDGLHLAYSHDGLKWSALKEDSSFLRPTVSKDRLMRDPHITIGPDGLYHMVWTVSWNAKGIGYAYSKDLVHWSEQRYLPVMEGTDSARNCWAPELNYDPRSKQYIIYWATTIAGRYPNKDTAAESSYNHRMYYVTTPDFVHFSPAKLLYEPGYSVIDASIVQEGRGYLMFLKNETRWPEEKNIRIARAKNIEGPYSKASAPITGKYWAEGPTAVKIDNHWVVYFDKYRDHRYGALRSKDLQNWEDISAQLSMPPGIRHGTVFSITTDAFSKLQNALAEQVKQTRP</sequence>
<dbReference type="InterPro" id="IPR023296">
    <property type="entry name" value="Glyco_hydro_beta-prop_sf"/>
</dbReference>
<evidence type="ECO:0000256" key="3">
    <source>
        <dbReference type="ARBA" id="ARBA00022801"/>
    </source>
</evidence>
<keyword evidence="6" id="KW-0732">Signal</keyword>
<comment type="similarity">
    <text evidence="2 5">Belongs to the glycosyl hydrolase 43 family.</text>
</comment>
<dbReference type="EMBL" id="FQUO01000002">
    <property type="protein sequence ID" value="SHE59334.1"/>
    <property type="molecule type" value="Genomic_DNA"/>
</dbReference>
<dbReference type="Gene3D" id="2.115.10.20">
    <property type="entry name" value="Glycosyl hydrolase domain, family 43"/>
    <property type="match status" value="1"/>
</dbReference>
<evidence type="ECO:0000256" key="2">
    <source>
        <dbReference type="ARBA" id="ARBA00009865"/>
    </source>
</evidence>
<evidence type="ECO:0000256" key="1">
    <source>
        <dbReference type="ARBA" id="ARBA00004834"/>
    </source>
</evidence>
<comment type="pathway">
    <text evidence="1">Glycan metabolism; L-arabinan degradation.</text>
</comment>
<keyword evidence="3 5" id="KW-0378">Hydrolase</keyword>
<dbReference type="InterPro" id="IPR006710">
    <property type="entry name" value="Glyco_hydro_43"/>
</dbReference>
<evidence type="ECO:0000256" key="6">
    <source>
        <dbReference type="SAM" id="SignalP"/>
    </source>
</evidence>
<reference evidence="7 8" key="1">
    <citation type="submission" date="2016-11" db="EMBL/GenBank/DDBJ databases">
        <authorList>
            <person name="Jaros S."/>
            <person name="Januszkiewicz K."/>
            <person name="Wedrychowicz H."/>
        </authorList>
    </citation>
    <scope>NUCLEOTIDE SEQUENCE [LARGE SCALE GENOMIC DNA]</scope>
    <source>
        <strain evidence="7 8">DSM 26897</strain>
    </source>
</reference>
<dbReference type="RefSeq" id="WP_073039579.1">
    <property type="nucleotide sequence ID" value="NZ_FQUO01000002.1"/>
</dbReference>
<evidence type="ECO:0000313" key="8">
    <source>
        <dbReference type="Proteomes" id="UP000184368"/>
    </source>
</evidence>
<evidence type="ECO:0000256" key="4">
    <source>
        <dbReference type="ARBA" id="ARBA00023295"/>
    </source>
</evidence>
<evidence type="ECO:0000313" key="7">
    <source>
        <dbReference type="EMBL" id="SHE59334.1"/>
    </source>
</evidence>
<dbReference type="PANTHER" id="PTHR43301:SF3">
    <property type="entry name" value="ARABINAN ENDO-1,5-ALPHA-L-ARABINOSIDASE A-RELATED"/>
    <property type="match status" value="1"/>
</dbReference>
<feature type="chain" id="PRO_5012996733" evidence="6">
    <location>
        <begin position="20"/>
        <end position="320"/>
    </location>
</feature>
<protein>
    <submittedName>
        <fullName evidence="7">Glycosyl hydrolases family 43</fullName>
    </submittedName>
</protein>
<keyword evidence="4 5" id="KW-0326">Glycosidase</keyword>
<accession>A0A1M4URK8</accession>
<dbReference type="GO" id="GO:0005975">
    <property type="term" value="P:carbohydrate metabolic process"/>
    <property type="evidence" value="ECO:0007669"/>
    <property type="project" value="InterPro"/>
</dbReference>